<evidence type="ECO:0000256" key="1">
    <source>
        <dbReference type="SAM" id="MobiDB-lite"/>
    </source>
</evidence>
<feature type="region of interest" description="Disordered" evidence="1">
    <location>
        <begin position="865"/>
        <end position="902"/>
    </location>
</feature>
<dbReference type="RefSeq" id="XP_008816260.1">
    <property type="nucleotide sequence ID" value="XM_008818038.1"/>
</dbReference>
<feature type="region of interest" description="Disordered" evidence="1">
    <location>
        <begin position="214"/>
        <end position="235"/>
    </location>
</feature>
<proteinExistence type="predicted"/>
<feature type="region of interest" description="Disordered" evidence="1">
    <location>
        <begin position="169"/>
        <end position="194"/>
    </location>
</feature>
<feature type="compositionally biased region" description="Basic and acidic residues" evidence="1">
    <location>
        <begin position="387"/>
        <end position="399"/>
    </location>
</feature>
<feature type="compositionally biased region" description="Basic and acidic residues" evidence="1">
    <location>
        <begin position="629"/>
        <end position="658"/>
    </location>
</feature>
<gene>
    <name evidence="2" type="ORF">C922_02439</name>
</gene>
<dbReference type="Proteomes" id="UP000030640">
    <property type="component" value="Unassembled WGS sequence"/>
</dbReference>
<feature type="compositionally biased region" description="Basic and acidic residues" evidence="1">
    <location>
        <begin position="1317"/>
        <end position="1335"/>
    </location>
</feature>
<feature type="compositionally biased region" description="Basic and acidic residues" evidence="1">
    <location>
        <begin position="226"/>
        <end position="235"/>
    </location>
</feature>
<feature type="region of interest" description="Disordered" evidence="1">
    <location>
        <begin position="347"/>
        <end position="399"/>
    </location>
</feature>
<feature type="region of interest" description="Disordered" evidence="1">
    <location>
        <begin position="104"/>
        <end position="124"/>
    </location>
</feature>
<keyword evidence="3" id="KW-1185">Reference proteome</keyword>
<feature type="compositionally biased region" description="Low complexity" evidence="1">
    <location>
        <begin position="372"/>
        <end position="386"/>
    </location>
</feature>
<feature type="region of interest" description="Disordered" evidence="1">
    <location>
        <begin position="292"/>
        <end position="311"/>
    </location>
</feature>
<feature type="region of interest" description="Disordered" evidence="1">
    <location>
        <begin position="770"/>
        <end position="789"/>
    </location>
</feature>
<reference evidence="2 3" key="1">
    <citation type="submission" date="2013-02" db="EMBL/GenBank/DDBJ databases">
        <title>The Genome Sequence of Plasmodium inui San Antonio 1.</title>
        <authorList>
            <consortium name="The Broad Institute Genome Sequencing Platform"/>
            <consortium name="The Broad Institute Genome Sequencing Center for Infectious Disease"/>
            <person name="Neafsey D."/>
            <person name="Cheeseman I."/>
            <person name="Volkman S."/>
            <person name="Adams J."/>
            <person name="Walker B."/>
            <person name="Young S.K."/>
            <person name="Zeng Q."/>
            <person name="Gargeya S."/>
            <person name="Fitzgerald M."/>
            <person name="Haas B."/>
            <person name="Abouelleil A."/>
            <person name="Alvarado L."/>
            <person name="Arachchi H.M."/>
            <person name="Berlin A.M."/>
            <person name="Chapman S.B."/>
            <person name="Dewar J."/>
            <person name="Goldberg J."/>
            <person name="Griggs A."/>
            <person name="Gujja S."/>
            <person name="Hansen M."/>
            <person name="Howarth C."/>
            <person name="Imamovic A."/>
            <person name="Larimer J."/>
            <person name="McCowan C."/>
            <person name="Murphy C."/>
            <person name="Neiman D."/>
            <person name="Pearson M."/>
            <person name="Priest M."/>
            <person name="Roberts A."/>
            <person name="Saif S."/>
            <person name="Shea T."/>
            <person name="Sisk P."/>
            <person name="Sykes S."/>
            <person name="Wortman J."/>
            <person name="Nusbaum C."/>
            <person name="Birren B."/>
        </authorList>
    </citation>
    <scope>NUCLEOTIDE SEQUENCE [LARGE SCALE GENOMIC DNA]</scope>
    <source>
        <strain evidence="2 3">San Antonio 1</strain>
    </source>
</reference>
<name>W7ADX7_9APIC</name>
<feature type="region of interest" description="Disordered" evidence="1">
    <location>
        <begin position="1"/>
        <end position="21"/>
    </location>
</feature>
<feature type="compositionally biased region" description="Basic and acidic residues" evidence="1">
    <location>
        <begin position="865"/>
        <end position="890"/>
    </location>
</feature>
<feature type="compositionally biased region" description="Basic and acidic residues" evidence="1">
    <location>
        <begin position="770"/>
        <end position="779"/>
    </location>
</feature>
<organism evidence="2 3">
    <name type="scientific">Plasmodium inui San Antonio 1</name>
    <dbReference type="NCBI Taxonomy" id="1237626"/>
    <lineage>
        <taxon>Eukaryota</taxon>
        <taxon>Sar</taxon>
        <taxon>Alveolata</taxon>
        <taxon>Apicomplexa</taxon>
        <taxon>Aconoidasida</taxon>
        <taxon>Haemosporida</taxon>
        <taxon>Plasmodiidae</taxon>
        <taxon>Plasmodium</taxon>
        <taxon>Plasmodium (Plasmodium)</taxon>
    </lineage>
</organism>
<dbReference type="GeneID" id="20037713"/>
<accession>W7ADX7</accession>
<feature type="region of interest" description="Disordered" evidence="1">
    <location>
        <begin position="437"/>
        <end position="466"/>
    </location>
</feature>
<feature type="region of interest" description="Disordered" evidence="1">
    <location>
        <begin position="552"/>
        <end position="599"/>
    </location>
</feature>
<sequence length="1525" mass="173259">MRHRAKAGLGRGTSLSLSRHPRREKIAPLKKLKKTLLDAEVLIDVSKIRIYAKENFDLELINNVNDRFVEKTYKLLMDTRKNMIPEDELNDFIFLLMNERKEKKSQVEKMRRNGQDKSDSVRGSAKCPIKNEVTNLIKKMNKFHFYFKEFLKKDKLWMDATDGGDGKATTWGTTRGTTLDNRGGQKQSDLQPNGDNACRKADTCFSYIGRKGETGKGESLYSQSKQKKEQREKTERAIRNLLSSGLSETESDVERPVQIDEMTQMAEEMNDSLGGRECATNKMALFRQRVKVKNVSPSSSDGKEIRETEDTQPYRCHYVQRGGGTPRGDSPHGCTFQRGCTNLVAGRSTNNRGSHRQGGDSQLVGIRHGDSLGDNSSDSNSDSSSGDDGRPSEVMRRSRSDGAKYCLYRNALSEDHHTGLAHGASLTEYERYIILRKKKKRKKKKKKKKNNNKDKDKGNQNSDSLTFLKVPNVLTCDWKKERGKDNRRKEPERNNVDNYLGDAYNSCEHPGERNPMLAASYKEAFSRGYLHEGRSNLVHTLLGTKDEKTEFSRKSGYAKGNTKGNAQRYIKGHPDGGAREREVEDTSTTGKKGLTPPSLTTSSLVIIPEENYSKKGMLIKSGNNSSPQGEKRSDQLCPHDGEGKLSELHKRGRDDIHLKVPNGPWPLAGSHKGNGVINVSGGGNPLPSETPTSGCSNGSRMRRRGTSKGFHADGGIAKVNNNVLEPLSGEVPTREDEVDKADRNVDRKTNASIEKGRRGNARLRHPLCEKSYSRTKDSADESPIVGGTRGQYDETAAHFDEQLTLDGPKEWNSDISTEEGINPLEESSRGNRDYMCSVLDLRYRPQDDSPTVTAKDPNEWEIFEGKESTPLHHKEEVDPSASVRKEEKSHVRNKNVKRYEQTISDCTSTMEYPSERHIYANRDVSSSVSKNGANFYSNREKRIVSPDCASTLGRDNADSYDYSDERFEDMDQDKRDTRSHYRGEEKYDFLAEDTWKGPNDVGMNQNGRDKTWRRNQDSIRGTHLGGDKKDTLQKRITGFLSKGAMKEGGGSNYFKSPTYDRALMRRVESDIAFYEDISHDMEGVTRGLQNGSFYGPSHRYLHGPDCPPDYSPHGDSPISFNPKDFLLLKKKREEDSRLNKWLNKMNSRENEKKKKIQKKKNESIKKELLDCTFHPRVSIVQPNKVKSFIKEEGTQGGGVNIHKRGGIELRPHNEKGQFDDDLHVASRGADRRAPRVKAITQVGSEWTDIAYHKSAIPPMNRYEDALMRDDVVGPMSRNISGGHSHGRGAAGGAARRGYHTRGRYTDGEIVPEEDIQSDDRNSNRRSSGEEPYRESKIKHRDRNELLYWKAMKQKEHLQRKKDAFEEAKENKFKSECKFSPEIKNNVTIYMSDLPKGYSKTVERIKRGVEEKRRVHNFLEYRIPVDTNGDKNAQNDLRSRWKGGKTTTLSPFSFDKGFYKVKIKPVYFETKIRLSENKIVSLAIREDEDPLYIVDIFCKIHAIRDEDKRVLYEYVMDELRKASHSR</sequence>
<feature type="compositionally biased region" description="Basic and acidic residues" evidence="1">
    <location>
        <begin position="732"/>
        <end position="757"/>
    </location>
</feature>
<feature type="compositionally biased region" description="Basic and acidic residues" evidence="1">
    <location>
        <begin position="104"/>
        <end position="120"/>
    </location>
</feature>
<feature type="compositionally biased region" description="Low complexity" evidence="1">
    <location>
        <begin position="169"/>
        <end position="178"/>
    </location>
</feature>
<evidence type="ECO:0000313" key="2">
    <source>
        <dbReference type="EMBL" id="EUD67289.1"/>
    </source>
</evidence>
<dbReference type="EMBL" id="KI965467">
    <property type="protein sequence ID" value="EUD67289.1"/>
    <property type="molecule type" value="Genomic_DNA"/>
</dbReference>
<dbReference type="VEuPathDB" id="PlasmoDB:C922_02439"/>
<dbReference type="OrthoDB" id="372378at2759"/>
<feature type="region of interest" description="Disordered" evidence="1">
    <location>
        <begin position="616"/>
        <end position="762"/>
    </location>
</feature>
<feature type="compositionally biased region" description="Basic residues" evidence="1">
    <location>
        <begin position="437"/>
        <end position="450"/>
    </location>
</feature>
<feature type="region of interest" description="Disordered" evidence="1">
    <location>
        <begin position="1279"/>
        <end position="1337"/>
    </location>
</feature>
<protein>
    <submittedName>
        <fullName evidence="2">Uncharacterized protein</fullName>
    </submittedName>
</protein>
<feature type="compositionally biased region" description="Basic and acidic residues" evidence="1">
    <location>
        <begin position="572"/>
        <end position="584"/>
    </location>
</feature>
<feature type="compositionally biased region" description="Polar residues" evidence="1">
    <location>
        <begin position="687"/>
        <end position="699"/>
    </location>
</feature>
<evidence type="ECO:0000313" key="3">
    <source>
        <dbReference type="Proteomes" id="UP000030640"/>
    </source>
</evidence>
<feature type="compositionally biased region" description="Polar residues" evidence="1">
    <location>
        <begin position="184"/>
        <end position="194"/>
    </location>
</feature>